<evidence type="ECO:0000256" key="1">
    <source>
        <dbReference type="SAM" id="Phobius"/>
    </source>
</evidence>
<reference evidence="2 3" key="1">
    <citation type="submission" date="2008-10" db="EMBL/GenBank/DDBJ databases">
        <title>Draft genome sequence of Providencia alcalifaciens (DSM 30120).</title>
        <authorList>
            <person name="Sudarsanam P."/>
            <person name="Ley R."/>
            <person name="Guruge J."/>
            <person name="Turnbaugh P.J."/>
            <person name="Mahowald M."/>
            <person name="Liep D."/>
            <person name="Gordon J."/>
        </authorList>
    </citation>
    <scope>NUCLEOTIDE SEQUENCE [LARGE SCALE GENOMIC DNA]</scope>
    <source>
        <strain evidence="2 3">DSM 30120</strain>
    </source>
</reference>
<keyword evidence="1" id="KW-1133">Transmembrane helix</keyword>
<proteinExistence type="predicted"/>
<dbReference type="RefSeq" id="WP_006659510.1">
    <property type="nucleotide sequence ID" value="NZ_ABXW01000051.1"/>
</dbReference>
<dbReference type="AlphaFoldDB" id="B6XGT7"/>
<keyword evidence="1" id="KW-0472">Membrane</keyword>
<gene>
    <name evidence="2" type="ORF">PROVALCAL_02573</name>
</gene>
<evidence type="ECO:0000313" key="3">
    <source>
        <dbReference type="Proteomes" id="UP000003729"/>
    </source>
</evidence>
<reference evidence="2 3" key="2">
    <citation type="submission" date="2008-10" db="EMBL/GenBank/DDBJ databases">
        <authorList>
            <person name="Fulton L."/>
            <person name="Clifton S."/>
            <person name="Fulton B."/>
            <person name="Xu J."/>
            <person name="Minx P."/>
            <person name="Pepin K.H."/>
            <person name="Johnson M."/>
            <person name="Bhonagiri V."/>
            <person name="Nash W.E."/>
            <person name="Mardis E.R."/>
            <person name="Wilson R.K."/>
        </authorList>
    </citation>
    <scope>NUCLEOTIDE SEQUENCE [LARGE SCALE GENOMIC DNA]</scope>
    <source>
        <strain evidence="2 3">DSM 30120</strain>
    </source>
</reference>
<dbReference type="Proteomes" id="UP000003729">
    <property type="component" value="Unassembled WGS sequence"/>
</dbReference>
<evidence type="ECO:0000313" key="2">
    <source>
        <dbReference type="EMBL" id="EEB45484.1"/>
    </source>
</evidence>
<dbReference type="EMBL" id="ABXW01000051">
    <property type="protein sequence ID" value="EEB45484.1"/>
    <property type="molecule type" value="Genomic_DNA"/>
</dbReference>
<name>B6XGT7_9GAMM</name>
<protein>
    <submittedName>
        <fullName evidence="2">Uncharacterized protein</fullName>
    </submittedName>
</protein>
<accession>B6XGT7</accession>
<organism evidence="2 3">
    <name type="scientific">Providencia alcalifaciens DSM 30120</name>
    <dbReference type="NCBI Taxonomy" id="520999"/>
    <lineage>
        <taxon>Bacteria</taxon>
        <taxon>Pseudomonadati</taxon>
        <taxon>Pseudomonadota</taxon>
        <taxon>Gammaproteobacteria</taxon>
        <taxon>Enterobacterales</taxon>
        <taxon>Morganellaceae</taxon>
        <taxon>Providencia</taxon>
    </lineage>
</organism>
<comment type="caution">
    <text evidence="2">The sequence shown here is derived from an EMBL/GenBank/DDBJ whole genome shotgun (WGS) entry which is preliminary data.</text>
</comment>
<feature type="transmembrane region" description="Helical" evidence="1">
    <location>
        <begin position="54"/>
        <end position="73"/>
    </location>
</feature>
<feature type="transmembrane region" description="Helical" evidence="1">
    <location>
        <begin position="12"/>
        <end position="34"/>
    </location>
</feature>
<sequence>MSKKKALNGNRLLPTILFYVGVIGYLSFAIFNFGSLSGGLFGASFAHAFYYAKLSFWYALYSFVCISFCSPASEKENKESPVRLHTDMAKLQSGLAIILAIAAFT</sequence>
<keyword evidence="1" id="KW-0812">Transmembrane</keyword>